<reference evidence="1" key="2">
    <citation type="journal article" date="2022" name="New Phytol.">
        <title>Evolutionary transition to the ectomycorrhizal habit in the genomes of a hyperdiverse lineage of mushroom-forming fungi.</title>
        <authorList>
            <person name="Looney B."/>
            <person name="Miyauchi S."/>
            <person name="Morin E."/>
            <person name="Drula E."/>
            <person name="Courty P.E."/>
            <person name="Kohler A."/>
            <person name="Kuo A."/>
            <person name="LaButti K."/>
            <person name="Pangilinan J."/>
            <person name="Lipzen A."/>
            <person name="Riley R."/>
            <person name="Andreopoulos W."/>
            <person name="He G."/>
            <person name="Johnson J."/>
            <person name="Nolan M."/>
            <person name="Tritt A."/>
            <person name="Barry K.W."/>
            <person name="Grigoriev I.V."/>
            <person name="Nagy L.G."/>
            <person name="Hibbett D."/>
            <person name="Henrissat B."/>
            <person name="Matheny P.B."/>
            <person name="Labbe J."/>
            <person name="Martin F.M."/>
        </authorList>
    </citation>
    <scope>NUCLEOTIDE SEQUENCE</scope>
    <source>
        <strain evidence="1">HHB10654</strain>
    </source>
</reference>
<keyword evidence="2" id="KW-1185">Reference proteome</keyword>
<reference evidence="1" key="1">
    <citation type="submission" date="2021-03" db="EMBL/GenBank/DDBJ databases">
        <authorList>
            <consortium name="DOE Joint Genome Institute"/>
            <person name="Ahrendt S."/>
            <person name="Looney B.P."/>
            <person name="Miyauchi S."/>
            <person name="Morin E."/>
            <person name="Drula E."/>
            <person name="Courty P.E."/>
            <person name="Chicoki N."/>
            <person name="Fauchery L."/>
            <person name="Kohler A."/>
            <person name="Kuo A."/>
            <person name="Labutti K."/>
            <person name="Pangilinan J."/>
            <person name="Lipzen A."/>
            <person name="Riley R."/>
            <person name="Andreopoulos W."/>
            <person name="He G."/>
            <person name="Johnson J."/>
            <person name="Barry K.W."/>
            <person name="Grigoriev I.V."/>
            <person name="Nagy L."/>
            <person name="Hibbett D."/>
            <person name="Henrissat B."/>
            <person name="Matheny P.B."/>
            <person name="Labbe J."/>
            <person name="Martin F."/>
        </authorList>
    </citation>
    <scope>NUCLEOTIDE SEQUENCE</scope>
    <source>
        <strain evidence="1">HHB10654</strain>
    </source>
</reference>
<sequence>MSTNVANRQQEQQYLHAIAVAGNAVMHYDPVNRALAVWYWPVDGGGQRVSPSDLSAYRHVSIVSEIIAISSDEEASPVEDRTRKITSRRVASESPEIVGVVERAPAKKRRLNKGKERKFASSSPELVEVVDTMRGHDETIPSIPISKLEALISCRICTSKMWLLYLLPECGHTFCQQCLLSRFSSIRTQHLEARLDCGNGERAGPYYTCPSCDVQVLTNPVESLALKRIVHLVSDSLGERPPQLTALLGCMGTWKEFFGQRDWAA</sequence>
<accession>A0ACB8SJT3</accession>
<evidence type="ECO:0000313" key="1">
    <source>
        <dbReference type="EMBL" id="KAI0056123.1"/>
    </source>
</evidence>
<proteinExistence type="predicted"/>
<evidence type="ECO:0000313" key="2">
    <source>
        <dbReference type="Proteomes" id="UP000814140"/>
    </source>
</evidence>
<name>A0ACB8SJT3_9AGAM</name>
<organism evidence="1 2">
    <name type="scientific">Artomyces pyxidatus</name>
    <dbReference type="NCBI Taxonomy" id="48021"/>
    <lineage>
        <taxon>Eukaryota</taxon>
        <taxon>Fungi</taxon>
        <taxon>Dikarya</taxon>
        <taxon>Basidiomycota</taxon>
        <taxon>Agaricomycotina</taxon>
        <taxon>Agaricomycetes</taxon>
        <taxon>Russulales</taxon>
        <taxon>Auriscalpiaceae</taxon>
        <taxon>Artomyces</taxon>
    </lineage>
</organism>
<comment type="caution">
    <text evidence="1">The sequence shown here is derived from an EMBL/GenBank/DDBJ whole genome shotgun (WGS) entry which is preliminary data.</text>
</comment>
<dbReference type="EMBL" id="MU277271">
    <property type="protein sequence ID" value="KAI0056123.1"/>
    <property type="molecule type" value="Genomic_DNA"/>
</dbReference>
<dbReference type="Proteomes" id="UP000814140">
    <property type="component" value="Unassembled WGS sequence"/>
</dbReference>
<gene>
    <name evidence="1" type="ORF">BV25DRAFT_1921275</name>
</gene>
<protein>
    <submittedName>
        <fullName evidence="1">Uncharacterized protein</fullName>
    </submittedName>
</protein>